<dbReference type="Proteomes" id="UP001629059">
    <property type="component" value="Unassembled WGS sequence"/>
</dbReference>
<name>A0ABW8YAT3_9FLAO</name>
<evidence type="ECO:0000313" key="3">
    <source>
        <dbReference type="Proteomes" id="UP001629059"/>
    </source>
</evidence>
<protein>
    <recommendedName>
        <fullName evidence="4">Terminase small subunit</fullName>
    </recommendedName>
</protein>
<accession>A0ABW8YAT3</accession>
<reference evidence="2 3" key="1">
    <citation type="submission" date="2024-06" db="EMBL/GenBank/DDBJ databases">
        <authorList>
            <person name="Kaempfer P."/>
            <person name="Viver T."/>
        </authorList>
    </citation>
    <scope>NUCLEOTIDE SEQUENCE [LARGE SCALE GENOMIC DNA]</scope>
    <source>
        <strain evidence="2 3">ST-75</strain>
    </source>
</reference>
<dbReference type="Gene3D" id="1.10.10.60">
    <property type="entry name" value="Homeodomain-like"/>
    <property type="match status" value="1"/>
</dbReference>
<evidence type="ECO:0008006" key="4">
    <source>
        <dbReference type="Google" id="ProtNLM"/>
    </source>
</evidence>
<comment type="caution">
    <text evidence="2">The sequence shown here is derived from an EMBL/GenBank/DDBJ whole genome shotgun (WGS) entry which is preliminary data.</text>
</comment>
<dbReference type="RefSeq" id="WP_408073993.1">
    <property type="nucleotide sequence ID" value="NZ_JBELQB010000003.1"/>
</dbReference>
<evidence type="ECO:0000313" key="2">
    <source>
        <dbReference type="EMBL" id="MFL9836967.1"/>
    </source>
</evidence>
<dbReference type="EMBL" id="JBELQB010000003">
    <property type="protein sequence ID" value="MFL9836967.1"/>
    <property type="molecule type" value="Genomic_DNA"/>
</dbReference>
<evidence type="ECO:0000256" key="1">
    <source>
        <dbReference type="SAM" id="MobiDB-lite"/>
    </source>
</evidence>
<proteinExistence type="predicted"/>
<feature type="region of interest" description="Disordered" evidence="1">
    <location>
        <begin position="151"/>
        <end position="185"/>
    </location>
</feature>
<organism evidence="2 3">
    <name type="scientific">Flavobacterium rhizophilum</name>
    <dbReference type="NCBI Taxonomy" id="3163296"/>
    <lineage>
        <taxon>Bacteria</taxon>
        <taxon>Pseudomonadati</taxon>
        <taxon>Bacteroidota</taxon>
        <taxon>Flavobacteriia</taxon>
        <taxon>Flavobacteriales</taxon>
        <taxon>Flavobacteriaceae</taxon>
        <taxon>Flavobacterium</taxon>
    </lineage>
</organism>
<gene>
    <name evidence="2" type="ORF">ABS768_05615</name>
</gene>
<feature type="region of interest" description="Disordered" evidence="1">
    <location>
        <begin position="1"/>
        <end position="26"/>
    </location>
</feature>
<feature type="compositionally biased region" description="Polar residues" evidence="1">
    <location>
        <begin position="1"/>
        <end position="10"/>
    </location>
</feature>
<sequence length="185" mass="21197">MATRNKQPTNKIFPKLNTMPEAKASPRKKTIYGEHFPSQAHKLCLLGATDKDLATFFGVCKRTLTNWKKQHPEFNLAVQNGQKAADMEVAASLYQATLDRVISIKQAIKCKEVYYDQNGKRVEKERVEIVEVEKHIPADFRSQQFWLKNRNPQQWSDKHDDDDAENDKSITLNLGSGLNPHETTD</sequence>
<keyword evidence="3" id="KW-1185">Reference proteome</keyword>